<evidence type="ECO:0000259" key="7">
    <source>
        <dbReference type="Pfam" id="PF00078"/>
    </source>
</evidence>
<dbReference type="InterPro" id="IPR000477">
    <property type="entry name" value="RT_dom"/>
</dbReference>
<dbReference type="InterPro" id="IPR043502">
    <property type="entry name" value="DNA/RNA_pol_sf"/>
</dbReference>
<dbReference type="EC" id="3.2.1.21" evidence="2"/>
<keyword evidence="3" id="KW-0378">Hydrolase</keyword>
<dbReference type="InterPro" id="IPR001360">
    <property type="entry name" value="Glyco_hydro_1"/>
</dbReference>
<dbReference type="EMBL" id="JAJSOF020000005">
    <property type="protein sequence ID" value="KAJ4448534.1"/>
    <property type="molecule type" value="Genomic_DNA"/>
</dbReference>
<reference evidence="8 9" key="1">
    <citation type="journal article" date="2022" name="Allergy">
        <title>Genome assembly and annotation of Periplaneta americana reveal a comprehensive cockroach allergen profile.</title>
        <authorList>
            <person name="Wang L."/>
            <person name="Xiong Q."/>
            <person name="Saelim N."/>
            <person name="Wang L."/>
            <person name="Nong W."/>
            <person name="Wan A.T."/>
            <person name="Shi M."/>
            <person name="Liu X."/>
            <person name="Cao Q."/>
            <person name="Hui J.H.L."/>
            <person name="Sookrung N."/>
            <person name="Leung T.F."/>
            <person name="Tungtrongchitr A."/>
            <person name="Tsui S.K.W."/>
        </authorList>
    </citation>
    <scope>NUCLEOTIDE SEQUENCE [LARGE SCALE GENOMIC DNA]</scope>
    <source>
        <strain evidence="8">PWHHKU_190912</strain>
    </source>
</reference>
<dbReference type="PANTHER" id="PTHR10353:SF36">
    <property type="entry name" value="LP05116P"/>
    <property type="match status" value="1"/>
</dbReference>
<dbReference type="Pfam" id="PF00232">
    <property type="entry name" value="Glyco_hydro_1"/>
    <property type="match status" value="1"/>
</dbReference>
<accession>A0ABQ8TSH4</accession>
<evidence type="ECO:0000313" key="9">
    <source>
        <dbReference type="Proteomes" id="UP001148838"/>
    </source>
</evidence>
<dbReference type="PANTHER" id="PTHR10353">
    <property type="entry name" value="GLYCOSYL HYDROLASE"/>
    <property type="match status" value="1"/>
</dbReference>
<evidence type="ECO:0000256" key="4">
    <source>
        <dbReference type="ARBA" id="ARBA00023295"/>
    </source>
</evidence>
<proteinExistence type="inferred from homology"/>
<dbReference type="Pfam" id="PF00078">
    <property type="entry name" value="RVT_1"/>
    <property type="match status" value="1"/>
</dbReference>
<evidence type="ECO:0000256" key="6">
    <source>
        <dbReference type="RuleBase" id="RU003690"/>
    </source>
</evidence>
<dbReference type="SUPFAM" id="SSF56672">
    <property type="entry name" value="DNA/RNA polymerases"/>
    <property type="match status" value="1"/>
</dbReference>
<keyword evidence="9" id="KW-1185">Reference proteome</keyword>
<protein>
    <recommendedName>
        <fullName evidence="2">beta-glucosidase</fullName>
        <ecNumber evidence="2">3.2.1.21</ecNumber>
    </recommendedName>
</protein>
<feature type="active site" description="Nucleophile" evidence="5">
    <location>
        <position position="233"/>
    </location>
</feature>
<comment type="similarity">
    <text evidence="1 6">Belongs to the glycosyl hydrolase 1 family.</text>
</comment>
<dbReference type="SUPFAM" id="SSF51445">
    <property type="entry name" value="(Trans)glycosidases"/>
    <property type="match status" value="2"/>
</dbReference>
<evidence type="ECO:0000256" key="5">
    <source>
        <dbReference type="PROSITE-ProRule" id="PRU10055"/>
    </source>
</evidence>
<evidence type="ECO:0000256" key="3">
    <source>
        <dbReference type="ARBA" id="ARBA00022801"/>
    </source>
</evidence>
<name>A0ABQ8TSH4_PERAM</name>
<dbReference type="PROSITE" id="PS00572">
    <property type="entry name" value="GLYCOSYL_HYDROL_F1_1"/>
    <property type="match status" value="1"/>
</dbReference>
<dbReference type="Proteomes" id="UP001148838">
    <property type="component" value="Unassembled WGS sequence"/>
</dbReference>
<keyword evidence="4" id="KW-0326">Glycosidase</keyword>
<dbReference type="PRINTS" id="PR00131">
    <property type="entry name" value="GLHYDRLASE1"/>
</dbReference>
<gene>
    <name evidence="8" type="ORF">ANN_10552</name>
</gene>
<comment type="caution">
    <text evidence="8">The sequence shown here is derived from an EMBL/GenBank/DDBJ whole genome shotgun (WGS) entry which is preliminary data.</text>
</comment>
<dbReference type="InterPro" id="IPR017853">
    <property type="entry name" value="GH"/>
</dbReference>
<organism evidence="8 9">
    <name type="scientific">Periplaneta americana</name>
    <name type="common">American cockroach</name>
    <name type="synonym">Blatta americana</name>
    <dbReference type="NCBI Taxonomy" id="6978"/>
    <lineage>
        <taxon>Eukaryota</taxon>
        <taxon>Metazoa</taxon>
        <taxon>Ecdysozoa</taxon>
        <taxon>Arthropoda</taxon>
        <taxon>Hexapoda</taxon>
        <taxon>Insecta</taxon>
        <taxon>Pterygota</taxon>
        <taxon>Neoptera</taxon>
        <taxon>Polyneoptera</taxon>
        <taxon>Dictyoptera</taxon>
        <taxon>Blattodea</taxon>
        <taxon>Blattoidea</taxon>
        <taxon>Blattidae</taxon>
        <taxon>Blattinae</taxon>
        <taxon>Periplaneta</taxon>
    </lineage>
</organism>
<dbReference type="Gene3D" id="3.20.20.80">
    <property type="entry name" value="Glycosidases"/>
    <property type="match status" value="2"/>
</dbReference>
<evidence type="ECO:0000256" key="1">
    <source>
        <dbReference type="ARBA" id="ARBA00010838"/>
    </source>
</evidence>
<dbReference type="InterPro" id="IPR018120">
    <property type="entry name" value="Glyco_hydro_1_AS"/>
</dbReference>
<sequence>MPQFGSFSLLVGIGSVCVHKSEWKLRRDTRHAKRKIIYNVLKFCKEEKKKGLIIPLTNAVKRTTTAVLDDFEKWKVSLTIPILWSEPLNRSSIADRKAAELSLQQKAGLYCHPIFSKEGDYPQELKDKIAERSRAQGFQKSRLPQFTPEEIEYIRGSADFLGLNEYTSYLVSAAKPNLELSYENDIDAHVYIPVQWIESNTSSWLTIAPKSIRRILQWFKKEYGPDWEILVTENGFADDGTLNDNTRITYLATYMVEMLQAMYIDKSKVIGHTVWSVIDNFEWTAGYTEMYSRVRIGQFLSDAFPIDSGLEQGDALSPLLFNFALEYAIRKFQDNRGGLEWNGLHQLLVYADDVNMLGENPQTIRENAGILLEPSKEIGLEVNSEKTKSKFGLYHVDFNDPDRKRTPKKSSFFMANITQTKIIPKKYLKVAQHIDAVEASSRSRIKLLPFVGVGAYNKNHHTMA</sequence>
<evidence type="ECO:0000313" key="8">
    <source>
        <dbReference type="EMBL" id="KAJ4448534.1"/>
    </source>
</evidence>
<evidence type="ECO:0000256" key="2">
    <source>
        <dbReference type="ARBA" id="ARBA00012744"/>
    </source>
</evidence>
<feature type="domain" description="Reverse transcriptase" evidence="7">
    <location>
        <begin position="298"/>
        <end position="389"/>
    </location>
</feature>